<evidence type="ECO:0000259" key="5">
    <source>
        <dbReference type="SMART" id="SM00093"/>
    </source>
</evidence>
<dbReference type="EMBL" id="JAQQBR010001833">
    <property type="protein sequence ID" value="KAK0163218.1"/>
    <property type="molecule type" value="Genomic_DNA"/>
</dbReference>
<dbReference type="GO" id="GO:0005615">
    <property type="term" value="C:extracellular space"/>
    <property type="evidence" value="ECO:0007669"/>
    <property type="project" value="InterPro"/>
</dbReference>
<dbReference type="PROSITE" id="PS00284">
    <property type="entry name" value="SERPIN"/>
    <property type="match status" value="1"/>
</dbReference>
<sequence length="448" mass="49976">MELKGILRLSLLLLIVYISKSASQCLTGNDSPVRMNPNSNSMLITAKLGFGLDALRKASEIEYQDNLFFSPHSLYEALTLAYLGARGTTEQSLKSALQIPKELSKIDVRQVNAFEKAIKSLQMTNSTPTYEYESANRLWISSQKKIKQCMLDIFNDELKKTDFYGNPGAARDQINNWASEVTKGHIKDLIPSDGITEDTDLVLTNAVYFKGQWRNRFDSKKSKPNIFYGSTNNSFVTFMRQKANFNHIVSEILGAHILELPYNGSEISMFILLPPAVTAQSVNNPDGQNAVVNNDGIRQLINRMTNEEGGIQELRDILENGMEQKEVEVSIPRFTIEKILPVTELLSAMGAGEILIPGKADLRGFLENGEENLHLGDAIHRARIELNEEGTTAAAVTALFSFRSSRPIGPVTFNANHPFVYLIYDRVNKAILFNGVYRNGVETTDNKA</sequence>
<evidence type="ECO:0000256" key="3">
    <source>
        <dbReference type="RuleBase" id="RU000411"/>
    </source>
</evidence>
<dbReference type="Gene3D" id="3.30.497.10">
    <property type="entry name" value="Antithrombin, subunit I, domain 2"/>
    <property type="match status" value="1"/>
</dbReference>
<dbReference type="AlphaFoldDB" id="A0AA39F594"/>
<feature type="signal peptide" evidence="4">
    <location>
        <begin position="1"/>
        <end position="23"/>
    </location>
</feature>
<dbReference type="CDD" id="cd19594">
    <property type="entry name" value="serpin_crustaceans_chelicerates_insects"/>
    <property type="match status" value="1"/>
</dbReference>
<dbReference type="InterPro" id="IPR023795">
    <property type="entry name" value="Serpin_CS"/>
</dbReference>
<dbReference type="PANTHER" id="PTHR11461">
    <property type="entry name" value="SERINE PROTEASE INHIBITOR, SERPIN"/>
    <property type="match status" value="1"/>
</dbReference>
<dbReference type="Pfam" id="PF00079">
    <property type="entry name" value="Serpin"/>
    <property type="match status" value="1"/>
</dbReference>
<comment type="caution">
    <text evidence="6">The sequence shown here is derived from an EMBL/GenBank/DDBJ whole genome shotgun (WGS) entry which is preliminary data.</text>
</comment>
<gene>
    <name evidence="6" type="ORF">PV327_006923</name>
</gene>
<dbReference type="PANTHER" id="PTHR11461:SF278">
    <property type="entry name" value="SERINE PROTEASE INHIBITOR 88EA"/>
    <property type="match status" value="1"/>
</dbReference>
<evidence type="ECO:0000313" key="6">
    <source>
        <dbReference type="EMBL" id="KAK0163218.1"/>
    </source>
</evidence>
<evidence type="ECO:0000313" key="7">
    <source>
        <dbReference type="Proteomes" id="UP001168972"/>
    </source>
</evidence>
<dbReference type="InterPro" id="IPR042178">
    <property type="entry name" value="Serpin_sf_1"/>
</dbReference>
<keyword evidence="2" id="KW-0722">Serine protease inhibitor</keyword>
<evidence type="ECO:0000256" key="2">
    <source>
        <dbReference type="ARBA" id="ARBA00022900"/>
    </source>
</evidence>
<dbReference type="Gene3D" id="2.30.39.10">
    <property type="entry name" value="Alpha-1-antitrypsin, domain 1"/>
    <property type="match status" value="1"/>
</dbReference>
<keyword evidence="1" id="KW-0646">Protease inhibitor</keyword>
<dbReference type="SMART" id="SM00093">
    <property type="entry name" value="SERPIN"/>
    <property type="match status" value="1"/>
</dbReference>
<reference evidence="6" key="1">
    <citation type="journal article" date="2023" name="bioRxiv">
        <title>Scaffold-level genome assemblies of two parasitoid biocontrol wasps reveal the parthenogenesis mechanism and an associated novel virus.</title>
        <authorList>
            <person name="Inwood S."/>
            <person name="Skelly J."/>
            <person name="Guhlin J."/>
            <person name="Harrop T."/>
            <person name="Goldson S."/>
            <person name="Dearden P."/>
        </authorList>
    </citation>
    <scope>NUCLEOTIDE SEQUENCE</scope>
    <source>
        <strain evidence="6">Lincoln</strain>
        <tissue evidence="6">Whole body</tissue>
    </source>
</reference>
<accession>A0AA39F594</accession>
<reference evidence="6" key="2">
    <citation type="submission" date="2023-03" db="EMBL/GenBank/DDBJ databases">
        <authorList>
            <person name="Inwood S.N."/>
            <person name="Skelly J.G."/>
            <person name="Guhlin J."/>
            <person name="Harrop T.W.R."/>
            <person name="Goldson S.G."/>
            <person name="Dearden P.K."/>
        </authorList>
    </citation>
    <scope>NUCLEOTIDE SEQUENCE</scope>
    <source>
        <strain evidence="6">Lincoln</strain>
        <tissue evidence="6">Whole body</tissue>
    </source>
</reference>
<dbReference type="Proteomes" id="UP001168972">
    <property type="component" value="Unassembled WGS sequence"/>
</dbReference>
<dbReference type="SUPFAM" id="SSF56574">
    <property type="entry name" value="Serpins"/>
    <property type="match status" value="1"/>
</dbReference>
<keyword evidence="7" id="KW-1185">Reference proteome</keyword>
<keyword evidence="4" id="KW-0732">Signal</keyword>
<comment type="similarity">
    <text evidence="3">Belongs to the serpin family.</text>
</comment>
<dbReference type="InterPro" id="IPR023796">
    <property type="entry name" value="Serpin_dom"/>
</dbReference>
<dbReference type="InterPro" id="IPR042185">
    <property type="entry name" value="Serpin_sf_2"/>
</dbReference>
<protein>
    <recommendedName>
        <fullName evidence="5">Serpin domain-containing protein</fullName>
    </recommendedName>
</protein>
<evidence type="ECO:0000256" key="4">
    <source>
        <dbReference type="SAM" id="SignalP"/>
    </source>
</evidence>
<dbReference type="InterPro" id="IPR036186">
    <property type="entry name" value="Serpin_sf"/>
</dbReference>
<dbReference type="GO" id="GO:0004867">
    <property type="term" value="F:serine-type endopeptidase inhibitor activity"/>
    <property type="evidence" value="ECO:0007669"/>
    <property type="project" value="UniProtKB-KW"/>
</dbReference>
<feature type="domain" description="Serpin" evidence="5">
    <location>
        <begin position="52"/>
        <end position="440"/>
    </location>
</feature>
<proteinExistence type="inferred from homology"/>
<feature type="chain" id="PRO_5041215081" description="Serpin domain-containing protein" evidence="4">
    <location>
        <begin position="24"/>
        <end position="448"/>
    </location>
</feature>
<organism evidence="6 7">
    <name type="scientific">Microctonus hyperodae</name>
    <name type="common">Parasitoid wasp</name>
    <dbReference type="NCBI Taxonomy" id="165561"/>
    <lineage>
        <taxon>Eukaryota</taxon>
        <taxon>Metazoa</taxon>
        <taxon>Ecdysozoa</taxon>
        <taxon>Arthropoda</taxon>
        <taxon>Hexapoda</taxon>
        <taxon>Insecta</taxon>
        <taxon>Pterygota</taxon>
        <taxon>Neoptera</taxon>
        <taxon>Endopterygota</taxon>
        <taxon>Hymenoptera</taxon>
        <taxon>Apocrita</taxon>
        <taxon>Ichneumonoidea</taxon>
        <taxon>Braconidae</taxon>
        <taxon>Euphorinae</taxon>
        <taxon>Microctonus</taxon>
    </lineage>
</organism>
<evidence type="ECO:0000256" key="1">
    <source>
        <dbReference type="ARBA" id="ARBA00022690"/>
    </source>
</evidence>
<name>A0AA39F594_MICHY</name>
<dbReference type="InterPro" id="IPR000215">
    <property type="entry name" value="Serpin_fam"/>
</dbReference>